<reference evidence="1 2" key="1">
    <citation type="submission" date="2016-07" db="EMBL/GenBank/DDBJ databases">
        <title>Characterization of three bacteriophages infecting bacteria isolated from shrimp culture pond water.</title>
        <authorList>
            <person name="Khoa H.V."/>
        </authorList>
    </citation>
    <scope>NUCLEOTIDE SEQUENCE [LARGE SCALE GENOMIC DNA]</scope>
</reference>
<dbReference type="EMBL" id="LC168164">
    <property type="protein sequence ID" value="BAV39241.1"/>
    <property type="molecule type" value="Genomic_DNA"/>
</dbReference>
<dbReference type="Proteomes" id="UP000224877">
    <property type="component" value="Segment"/>
</dbReference>
<sequence length="126" mass="14423">MKGILEYFKAERISHPSTSDIQIGLNLCEKISESISKLVGETFGDEVVTFSTRNNGIKSMLTVNSKLDTLQFSINESESFYDFIIILNSTDDVYENENNKYEKGYYTSSTDFKNKINKYINESKGR</sequence>
<protein>
    <submittedName>
        <fullName evidence="1">Uncharacterized protein</fullName>
    </submittedName>
</protein>
<accession>A0A1B4XWP4</accession>
<evidence type="ECO:0000313" key="1">
    <source>
        <dbReference type="EMBL" id="BAV39241.1"/>
    </source>
</evidence>
<keyword evidence="2" id="KW-1185">Reference proteome</keyword>
<gene>
    <name evidence="1" type="ORF">BPT24_116</name>
</gene>
<organism evidence="1 2">
    <name type="scientific">Tenacibaculum phage pT24</name>
    <dbReference type="NCBI Taxonomy" id="1880590"/>
    <lineage>
        <taxon>Viruses</taxon>
        <taxon>Duplodnaviria</taxon>
        <taxon>Heunggongvirae</taxon>
        <taxon>Uroviricota</taxon>
        <taxon>Caudoviricetes</taxon>
        <taxon>Kungbxnavirus</taxon>
        <taxon>Kungbxnavirus pT24</taxon>
    </lineage>
</organism>
<evidence type="ECO:0000313" key="2">
    <source>
        <dbReference type="Proteomes" id="UP000224877"/>
    </source>
</evidence>
<name>A0A1B4XWP4_9CAUD</name>
<proteinExistence type="predicted"/>